<evidence type="ECO:0000256" key="9">
    <source>
        <dbReference type="ARBA" id="ARBA00048573"/>
    </source>
</evidence>
<protein>
    <recommendedName>
        <fullName evidence="10">Lysine--tRNA ligase</fullName>
        <ecNumber evidence="10">6.1.1.6</ecNumber>
    </recommendedName>
    <alternativeName>
        <fullName evidence="10">Lysyl-tRNA synthetase</fullName>
        <shortName evidence="10">LysRS</shortName>
    </alternativeName>
</protein>
<sequence>MHWADHTAQRLSEKYGSQVIASGITPSGEFHIGHLREILTAEMIHRACLDAGEKSEYIFIVDSMDPLRRVYDFLSDDYEKYIGCPLAYIPSPNPDGTPNYEGESYAMHFLNPFLDALKQIGVNPVVVMNHETYDKGLFAEKIDIAINRREEIRNVIEEISSRELPKEWYPYNPIGSDGSMDGLVITSYEKPYVYWIDRNGVSGKSDIRKAEGKMPWRVDWAAKWGVHGITCEPAGKDHGAAGGSFDTGIPICRILGSEPPGKMVYEWIQLKGSGPMSSSSGNTIGPIEALSLVPPEILRYVIARTKIKKHIDFDTGPSLFETADEYERIVSNPPKDEELNKKKKVARDTALGALRLSQVKRGEDATLSTAGVSFRHLAMLAQIKSNDKDIWNSLNRSQHLDGEPNEVLISRLSRMRYWINSKHFPENARIKIQDSISKENKKKISDEQSNFLRLLFTRLEEIEWNEIEINENIRSVSSEIELNRRDAYIALYILILGSEYGPRIASIMNEIGKESTLEIFSKSL</sequence>
<evidence type="ECO:0000259" key="11">
    <source>
        <dbReference type="Pfam" id="PF19269"/>
    </source>
</evidence>
<keyword evidence="6 10" id="KW-0067">ATP-binding</keyword>
<dbReference type="GO" id="GO:0006430">
    <property type="term" value="P:lysyl-tRNA aminoacylation"/>
    <property type="evidence" value="ECO:0007669"/>
    <property type="project" value="UniProtKB-UniRule"/>
</dbReference>
<evidence type="ECO:0000256" key="2">
    <source>
        <dbReference type="ARBA" id="ARBA00005594"/>
    </source>
</evidence>
<dbReference type="InterPro" id="IPR002904">
    <property type="entry name" value="Lys-tRNA-ligase"/>
</dbReference>
<dbReference type="Pfam" id="PF19269">
    <property type="entry name" value="Anticodon_2"/>
    <property type="match status" value="1"/>
</dbReference>
<feature type="short sequence motif" description="'KMSKS' region" evidence="10">
    <location>
        <begin position="275"/>
        <end position="279"/>
    </location>
</feature>
<dbReference type="EMBL" id="KP211852">
    <property type="protein sequence ID" value="ANV79797.1"/>
    <property type="molecule type" value="Genomic_DNA"/>
</dbReference>
<keyword evidence="8 10" id="KW-0030">Aminoacyl-tRNA synthetase</keyword>
<evidence type="ECO:0000256" key="3">
    <source>
        <dbReference type="ARBA" id="ARBA00022490"/>
    </source>
</evidence>
<dbReference type="InterPro" id="IPR014729">
    <property type="entry name" value="Rossmann-like_a/b/a_fold"/>
</dbReference>
<dbReference type="HAMAP" id="MF_00177">
    <property type="entry name" value="Lys_tRNA_synth_class1"/>
    <property type="match status" value="1"/>
</dbReference>
<evidence type="ECO:0000313" key="12">
    <source>
        <dbReference type="EMBL" id="ANV79797.1"/>
    </source>
</evidence>
<dbReference type="PANTHER" id="PTHR37940">
    <property type="entry name" value="LYSINE--TRNA LIGASE"/>
    <property type="match status" value="1"/>
</dbReference>
<dbReference type="InterPro" id="IPR001412">
    <property type="entry name" value="aa-tRNA-synth_I_CS"/>
</dbReference>
<evidence type="ECO:0000256" key="5">
    <source>
        <dbReference type="ARBA" id="ARBA00022741"/>
    </source>
</evidence>
<keyword evidence="7 10" id="KW-0648">Protein biosynthesis</keyword>
<evidence type="ECO:0000256" key="1">
    <source>
        <dbReference type="ARBA" id="ARBA00004496"/>
    </source>
</evidence>
<dbReference type="Gene3D" id="6.10.20.10">
    <property type="entry name" value="Lysine tRNA ligase, stem contact fold domain"/>
    <property type="match status" value="1"/>
</dbReference>
<dbReference type="Pfam" id="PF01921">
    <property type="entry name" value="tRNA-synt_1f"/>
    <property type="match status" value="1"/>
</dbReference>
<keyword evidence="3 10" id="KW-0963">Cytoplasm</keyword>
<keyword evidence="4 10" id="KW-0436">Ligase</keyword>
<dbReference type="Gene3D" id="3.40.50.620">
    <property type="entry name" value="HUPs"/>
    <property type="match status" value="1"/>
</dbReference>
<dbReference type="GO" id="GO:0005524">
    <property type="term" value="F:ATP binding"/>
    <property type="evidence" value="ECO:0007669"/>
    <property type="project" value="UniProtKB-UniRule"/>
</dbReference>
<dbReference type="SUPFAM" id="SSF52374">
    <property type="entry name" value="Nucleotidylyl transferase"/>
    <property type="match status" value="1"/>
</dbReference>
<dbReference type="Gene3D" id="1.10.10.350">
    <property type="match status" value="1"/>
</dbReference>
<organism evidence="12">
    <name type="scientific">uncultured Poseidoniia archaeon</name>
    <dbReference type="NCBI Taxonomy" id="1697135"/>
    <lineage>
        <taxon>Archaea</taxon>
        <taxon>Methanobacteriati</taxon>
        <taxon>Thermoplasmatota</taxon>
        <taxon>Candidatus Poseidoniia</taxon>
        <taxon>environmental samples</taxon>
    </lineage>
</organism>
<reference evidence="12" key="1">
    <citation type="submission" date="2014-11" db="EMBL/GenBank/DDBJ databases">
        <authorList>
            <person name="Zhu J."/>
            <person name="Qi W."/>
            <person name="Song R."/>
        </authorList>
    </citation>
    <scope>NUCLEOTIDE SEQUENCE</scope>
</reference>
<dbReference type="SUPFAM" id="SSF48163">
    <property type="entry name" value="An anticodon-binding domain of class I aminoacyl-tRNA synthetases"/>
    <property type="match status" value="1"/>
</dbReference>
<proteinExistence type="inferred from homology"/>
<evidence type="ECO:0000256" key="8">
    <source>
        <dbReference type="ARBA" id="ARBA00023146"/>
    </source>
</evidence>
<dbReference type="GO" id="GO:0005737">
    <property type="term" value="C:cytoplasm"/>
    <property type="evidence" value="ECO:0007669"/>
    <property type="project" value="UniProtKB-SubCell"/>
</dbReference>
<reference evidence="12" key="2">
    <citation type="journal article" date="2015" name="ISME J.">
        <title>A new class of marine Euryarchaeota group II from the Mediterranean deep chlorophyll maximum.</title>
        <authorList>
            <person name="Martin-Cuadrado A.B."/>
            <person name="Garcia-Heredia I."/>
            <person name="Molto A.G."/>
            <person name="Lopez-Ubeda R."/>
            <person name="Kimes N."/>
            <person name="Lopez-Garcia P."/>
            <person name="Moreira D."/>
            <person name="Rodriguez-Valera F."/>
        </authorList>
    </citation>
    <scope>NUCLEOTIDE SEQUENCE</scope>
</reference>
<dbReference type="InterPro" id="IPR042078">
    <property type="entry name" value="Lys-tRNA-ligase_SC_fold"/>
</dbReference>
<dbReference type="InterPro" id="IPR008925">
    <property type="entry name" value="aa_tRNA-synth_I_cd-bd_sf"/>
</dbReference>
<evidence type="ECO:0000256" key="6">
    <source>
        <dbReference type="ARBA" id="ARBA00022840"/>
    </source>
</evidence>
<dbReference type="NCBIfam" id="TIGR00467">
    <property type="entry name" value="lysS_arch"/>
    <property type="match status" value="1"/>
</dbReference>
<dbReference type="InterPro" id="IPR020751">
    <property type="entry name" value="aa-tRNA-synth_I_codon-bd_sub2"/>
</dbReference>
<accession>A0A1B1TBY8</accession>
<dbReference type="GO" id="GO:0004824">
    <property type="term" value="F:lysine-tRNA ligase activity"/>
    <property type="evidence" value="ECO:0007669"/>
    <property type="project" value="UniProtKB-UniRule"/>
</dbReference>
<dbReference type="AlphaFoldDB" id="A0A1B1TBY8"/>
<gene>
    <name evidence="10" type="primary">lysS</name>
</gene>
<comment type="caution">
    <text evidence="10">Lacks conserved residue(s) required for the propagation of feature annotation.</text>
</comment>
<dbReference type="GO" id="GO:0000049">
    <property type="term" value="F:tRNA binding"/>
    <property type="evidence" value="ECO:0007669"/>
    <property type="project" value="InterPro"/>
</dbReference>
<evidence type="ECO:0000256" key="10">
    <source>
        <dbReference type="HAMAP-Rule" id="MF_00177"/>
    </source>
</evidence>
<dbReference type="EC" id="6.1.1.6" evidence="10"/>
<comment type="subcellular location">
    <subcellularLocation>
        <location evidence="1 10">Cytoplasm</location>
    </subcellularLocation>
</comment>
<evidence type="ECO:0000256" key="7">
    <source>
        <dbReference type="ARBA" id="ARBA00022917"/>
    </source>
</evidence>
<dbReference type="PANTHER" id="PTHR37940:SF1">
    <property type="entry name" value="LYSINE--TRNA LIGASE"/>
    <property type="match status" value="1"/>
</dbReference>
<name>A0A1B1TBY8_9ARCH</name>
<feature type="domain" description="Aminoacyl-tRNA synthetase class I anticodon-binding" evidence="11">
    <location>
        <begin position="434"/>
        <end position="518"/>
    </location>
</feature>
<evidence type="ECO:0000256" key="4">
    <source>
        <dbReference type="ARBA" id="ARBA00022598"/>
    </source>
</evidence>
<dbReference type="InterPro" id="IPR045462">
    <property type="entry name" value="aa-tRNA-synth_I_cd-bd"/>
</dbReference>
<dbReference type="Gene3D" id="1.10.10.770">
    <property type="match status" value="1"/>
</dbReference>
<dbReference type="PROSITE" id="PS00178">
    <property type="entry name" value="AA_TRNA_LIGASE_I"/>
    <property type="match status" value="1"/>
</dbReference>
<comment type="similarity">
    <text evidence="2 10">Belongs to the class-I aminoacyl-tRNA synthetase family.</text>
</comment>
<keyword evidence="5 10" id="KW-0547">Nucleotide-binding</keyword>
<comment type="catalytic activity">
    <reaction evidence="9 10">
        <text>tRNA(Lys) + L-lysine + ATP = L-lysyl-tRNA(Lys) + AMP + diphosphate</text>
        <dbReference type="Rhea" id="RHEA:20792"/>
        <dbReference type="Rhea" id="RHEA-COMP:9696"/>
        <dbReference type="Rhea" id="RHEA-COMP:9697"/>
        <dbReference type="ChEBI" id="CHEBI:30616"/>
        <dbReference type="ChEBI" id="CHEBI:32551"/>
        <dbReference type="ChEBI" id="CHEBI:33019"/>
        <dbReference type="ChEBI" id="CHEBI:78442"/>
        <dbReference type="ChEBI" id="CHEBI:78529"/>
        <dbReference type="ChEBI" id="CHEBI:456215"/>
        <dbReference type="EC" id="6.1.1.6"/>
    </reaction>
</comment>